<name>A0ACC0J6Q7_9ERIC</name>
<organism evidence="1 2">
    <name type="scientific">Camellia lanceoleosa</name>
    <dbReference type="NCBI Taxonomy" id="1840588"/>
    <lineage>
        <taxon>Eukaryota</taxon>
        <taxon>Viridiplantae</taxon>
        <taxon>Streptophyta</taxon>
        <taxon>Embryophyta</taxon>
        <taxon>Tracheophyta</taxon>
        <taxon>Spermatophyta</taxon>
        <taxon>Magnoliopsida</taxon>
        <taxon>eudicotyledons</taxon>
        <taxon>Gunneridae</taxon>
        <taxon>Pentapetalae</taxon>
        <taxon>asterids</taxon>
        <taxon>Ericales</taxon>
        <taxon>Theaceae</taxon>
        <taxon>Camellia</taxon>
    </lineage>
</organism>
<protein>
    <submittedName>
        <fullName evidence="1">Protein transport protein Sec23A</fullName>
    </submittedName>
</protein>
<dbReference type="EMBL" id="CM045758">
    <property type="protein sequence ID" value="KAI8032711.1"/>
    <property type="molecule type" value="Genomic_DNA"/>
</dbReference>
<proteinExistence type="predicted"/>
<accession>A0ACC0J6Q7</accession>
<evidence type="ECO:0000313" key="2">
    <source>
        <dbReference type="Proteomes" id="UP001060215"/>
    </source>
</evidence>
<comment type="caution">
    <text evidence="1">The sequence shown here is derived from an EMBL/GenBank/DDBJ whole genome shotgun (WGS) entry which is preliminary data.</text>
</comment>
<feature type="non-terminal residue" evidence="1">
    <location>
        <position position="109"/>
    </location>
</feature>
<keyword evidence="2" id="KW-1185">Reference proteome</keyword>
<dbReference type="Proteomes" id="UP001060215">
    <property type="component" value="Chromosome 1"/>
</dbReference>
<evidence type="ECO:0000313" key="1">
    <source>
        <dbReference type="EMBL" id="KAI8032711.1"/>
    </source>
</evidence>
<sequence>MLKPWKLLVFKITMPSGTLVINCSKDIKIQGIIRPCTSLEKKGPAIANTIIGQGNTKSWKMCGLDKSISLTVFSDISSSEKPDPSGICRENGLLAIPTPHRPWLEATGP</sequence>
<gene>
    <name evidence="1" type="ORF">LOK49_LG01G00208</name>
</gene>
<reference evidence="1 2" key="1">
    <citation type="journal article" date="2022" name="Plant J.">
        <title>Chromosome-level genome of Camellia lanceoleosa provides a valuable resource for understanding genome evolution and self-incompatibility.</title>
        <authorList>
            <person name="Gong W."/>
            <person name="Xiao S."/>
            <person name="Wang L."/>
            <person name="Liao Z."/>
            <person name="Chang Y."/>
            <person name="Mo W."/>
            <person name="Hu G."/>
            <person name="Li W."/>
            <person name="Zhao G."/>
            <person name="Zhu H."/>
            <person name="Hu X."/>
            <person name="Ji K."/>
            <person name="Xiang X."/>
            <person name="Song Q."/>
            <person name="Yuan D."/>
            <person name="Jin S."/>
            <person name="Zhang L."/>
        </authorList>
    </citation>
    <scope>NUCLEOTIDE SEQUENCE [LARGE SCALE GENOMIC DNA]</scope>
    <source>
        <strain evidence="1">SQ_2022a</strain>
    </source>
</reference>